<feature type="compositionally biased region" description="Basic and acidic residues" evidence="2">
    <location>
        <begin position="230"/>
        <end position="239"/>
    </location>
</feature>
<feature type="compositionally biased region" description="Low complexity" evidence="2">
    <location>
        <begin position="709"/>
        <end position="718"/>
    </location>
</feature>
<feature type="compositionally biased region" description="Low complexity" evidence="2">
    <location>
        <begin position="1092"/>
        <end position="1103"/>
    </location>
</feature>
<reference evidence="4 5" key="1">
    <citation type="submission" date="2024-06" db="EMBL/GenBank/DDBJ databases">
        <authorList>
            <person name="Pan Q."/>
            <person name="Wen M."/>
            <person name="Jouanno E."/>
            <person name="Zahm M."/>
            <person name="Klopp C."/>
            <person name="Cabau C."/>
            <person name="Louis A."/>
            <person name="Berthelot C."/>
            <person name="Parey E."/>
            <person name="Roest Crollius H."/>
            <person name="Montfort J."/>
            <person name="Robinson-Rechavi M."/>
            <person name="Bouchez O."/>
            <person name="Lampietro C."/>
            <person name="Lopez Roques C."/>
            <person name="Donnadieu C."/>
            <person name="Postlethwait J."/>
            <person name="Bobe J."/>
            <person name="Verreycken H."/>
            <person name="Guiguen Y."/>
        </authorList>
    </citation>
    <scope>NUCLEOTIDE SEQUENCE [LARGE SCALE GENOMIC DNA]</scope>
    <source>
        <strain evidence="4">Up_M1</strain>
        <tissue evidence="4">Testis</tissue>
    </source>
</reference>
<feature type="compositionally biased region" description="Basic and acidic residues" evidence="2">
    <location>
        <begin position="1213"/>
        <end position="1225"/>
    </location>
</feature>
<dbReference type="PANTHER" id="PTHR21510">
    <property type="entry name" value="AKNA DOMAIN-CONTAINING PROTEIN"/>
    <property type="match status" value="1"/>
</dbReference>
<keyword evidence="5" id="KW-1185">Reference proteome</keyword>
<feature type="compositionally biased region" description="Polar residues" evidence="2">
    <location>
        <begin position="164"/>
        <end position="173"/>
    </location>
</feature>
<feature type="region of interest" description="Disordered" evidence="2">
    <location>
        <begin position="480"/>
        <end position="499"/>
    </location>
</feature>
<evidence type="ECO:0000259" key="3">
    <source>
        <dbReference type="Pfam" id="PF12443"/>
    </source>
</evidence>
<feature type="compositionally biased region" description="Low complexity" evidence="2">
    <location>
        <begin position="1200"/>
        <end position="1209"/>
    </location>
</feature>
<comment type="caution">
    <text evidence="4">The sequence shown here is derived from an EMBL/GenBank/DDBJ whole genome shotgun (WGS) entry which is preliminary data.</text>
</comment>
<dbReference type="InterPro" id="IPR052655">
    <property type="entry name" value="AKNA_Centrosome-Trans_reg"/>
</dbReference>
<evidence type="ECO:0000313" key="5">
    <source>
        <dbReference type="Proteomes" id="UP001557470"/>
    </source>
</evidence>
<gene>
    <name evidence="4" type="ORF">UPYG_G00280570</name>
</gene>
<protein>
    <recommendedName>
        <fullName evidence="3">AKNA domain-containing protein</fullName>
    </recommendedName>
</protein>
<feature type="region of interest" description="Disordered" evidence="2">
    <location>
        <begin position="1148"/>
        <end position="1271"/>
    </location>
</feature>
<dbReference type="PANTHER" id="PTHR21510:SF15">
    <property type="entry name" value="MICROTUBULE ORGANIZATION PROTEIN AKNA"/>
    <property type="match status" value="1"/>
</dbReference>
<accession>A0ABD0WM93</accession>
<feature type="region of interest" description="Disordered" evidence="2">
    <location>
        <begin position="73"/>
        <end position="98"/>
    </location>
</feature>
<evidence type="ECO:0000256" key="1">
    <source>
        <dbReference type="SAM" id="Coils"/>
    </source>
</evidence>
<feature type="compositionally biased region" description="Acidic residues" evidence="2">
    <location>
        <begin position="184"/>
        <end position="196"/>
    </location>
</feature>
<organism evidence="4 5">
    <name type="scientific">Umbra pygmaea</name>
    <name type="common">Eastern mudminnow</name>
    <dbReference type="NCBI Taxonomy" id="75934"/>
    <lineage>
        <taxon>Eukaryota</taxon>
        <taxon>Metazoa</taxon>
        <taxon>Chordata</taxon>
        <taxon>Craniata</taxon>
        <taxon>Vertebrata</taxon>
        <taxon>Euteleostomi</taxon>
        <taxon>Actinopterygii</taxon>
        <taxon>Neopterygii</taxon>
        <taxon>Teleostei</taxon>
        <taxon>Protacanthopterygii</taxon>
        <taxon>Esociformes</taxon>
        <taxon>Umbridae</taxon>
        <taxon>Umbra</taxon>
    </lineage>
</organism>
<dbReference type="EMBL" id="JAGEUA010000009">
    <property type="protein sequence ID" value="KAL0965382.1"/>
    <property type="molecule type" value="Genomic_DNA"/>
</dbReference>
<feature type="compositionally biased region" description="Basic and acidic residues" evidence="2">
    <location>
        <begin position="917"/>
        <end position="927"/>
    </location>
</feature>
<keyword evidence="1" id="KW-0175">Coiled coil</keyword>
<feature type="compositionally biased region" description="Pro residues" evidence="2">
    <location>
        <begin position="719"/>
        <end position="728"/>
    </location>
</feature>
<feature type="region of interest" description="Disordered" evidence="2">
    <location>
        <begin position="980"/>
        <end position="1055"/>
    </location>
</feature>
<feature type="region of interest" description="Disordered" evidence="2">
    <location>
        <begin position="708"/>
        <end position="728"/>
    </location>
</feature>
<proteinExistence type="predicted"/>
<feature type="compositionally biased region" description="Basic and acidic residues" evidence="2">
    <location>
        <begin position="403"/>
        <end position="419"/>
    </location>
</feature>
<dbReference type="Pfam" id="PF12443">
    <property type="entry name" value="AKNA"/>
    <property type="match status" value="1"/>
</dbReference>
<feature type="compositionally biased region" description="Basic and acidic residues" evidence="2">
    <location>
        <begin position="345"/>
        <end position="355"/>
    </location>
</feature>
<feature type="compositionally biased region" description="Polar residues" evidence="2">
    <location>
        <begin position="992"/>
        <end position="1002"/>
    </location>
</feature>
<feature type="domain" description="AKNA" evidence="3">
    <location>
        <begin position="657"/>
        <end position="714"/>
    </location>
</feature>
<dbReference type="InterPro" id="IPR022150">
    <property type="entry name" value="AKNA_dom"/>
</dbReference>
<dbReference type="Proteomes" id="UP001557470">
    <property type="component" value="Unassembled WGS sequence"/>
</dbReference>
<feature type="coiled-coil region" evidence="1">
    <location>
        <begin position="1121"/>
        <end position="1148"/>
    </location>
</feature>
<feature type="region of interest" description="Disordered" evidence="2">
    <location>
        <begin position="124"/>
        <end position="461"/>
    </location>
</feature>
<sequence>MKSVGRNTTAGVLCWTPAPQRPSPCCSLGSELDWVGEDVDEGEDSKVDFHSQMDENGIIGLDEALGEVCLGGDEEEEAGGGVEDPAWYSESMDQEGPREGCLVPTRAAGMGMWLEQVNTLEELQDSEPLSQCEPPREDTHTESLSEVLEAKDSMDIWSDEEEQSWQVGRQQMENIPERDRQLDMTEDERELEEEEEHADRTSHPVLAEPGLDQGRGIRGQRSMEASAVETHSELSESDLRGGAGLGFDNLPSPSPLERPRPIPKSLSPPPKSLAFPLRHFSSEEFGDAPGIQAETFPVGPAFSESLVESRSSHACHAPRPDWLPDSEGEELTHSTSTYSAAIPPESRESQQDRSGHQLGPSPSPRKLRPGPAGAPHSMTHSPQEGCHASSQSSRSCISQTRTQIDRSPKHRSRDADLDQRGPLTYPTPDFSKVEPRVRFPKSGYTPPKSKGSPRKWRPSVEPPLVFKSPADIVREVLLSSTDGPHPISTSNGPRRPLNSTVPEEFRCPEQASTLVQQLQEDYTRLLTKYAEAENTIDRMRLKAKVDLYSDPPKPSPIVQSHACHDSSKVMTLTFPHAQRVEFSSASTDLNGQVVHQAASTSSRSLGPGVGEQLSSALWEQAARFLQQVHTFEQLLRRGKPKPFEYTKGLSQLLQDQDCLERGYLRARDQHRVLEQRGAKLGPFDPVRELESCIFQCGIRLEELKEQLEQAEQAPLTSEGPPPPHPTPYFMPAGGSEPMPLPENPVLPVPGECVGTVGVEVSSASSEEEEEGMGEEEALPSLLLHSLRPKHRLVERDFNTLMNHYQRVRVLPPQLGLAEGHHDHVAEGHHDHVDAADQTLPEGPQRGPGTQIGHTRLPERELMFHQQDVTVIPTAKPRNGISVPSSPKDLSQPPAALAANDNKRSEFMKSVGSSGASMEERAESETRGSKGQAGNRKEAPQDGLVSPETDSGFVGSESSLLTPAVPGPLHQRAAVRLSVTLEHGSETPRHRTSVPSNRPQRSPSLEYLAGSYLSSPRRVQGSAGRTTGGERRGGSASSMTSLPWAANGTSEVGDSDSKAASCVFTSFSPAPLTFSSAASETGEDEGRSTPANHPQHPCQSSPSPNATYCHGDPIQAPISSQLMKRNQAIQSLQAEVSRLKERLEGSLRHYNHPSPVTAPPAGQEDQTHPSSLKSQMRSAQRSRGRGREEARFEKLTEEGAFRSAPRRSASTPRLEMEWDITRDSEHAQSTPKPRSSRRIPESPAAEPKSDRCVSAGGEVDRKGKQASTCPQCLTQTHQHRKCTCQECGGDTCLHTHYCSKTSPKHDQRTKSDSGPTRRSRRPMRSPHRDMRGVLFAVQPPPVMGSVPLVQCVPVCPPVMLYSSPVKVAPPHPVYVALSRVGNSGPRHHKEEVRCGSGRSLSADQRALSSSLNQAIDAAREVRAASRRMAVSISTGLHRQRSLSQSCMY</sequence>
<feature type="region of interest" description="Disordered" evidence="2">
    <location>
        <begin position="1297"/>
        <end position="1328"/>
    </location>
</feature>
<feature type="compositionally biased region" description="Basic and acidic residues" evidence="2">
    <location>
        <begin position="1184"/>
        <end position="1199"/>
    </location>
</feature>
<feature type="compositionally biased region" description="Basic and acidic residues" evidence="2">
    <location>
        <begin position="134"/>
        <end position="154"/>
    </location>
</feature>
<feature type="region of interest" description="Disordered" evidence="2">
    <location>
        <begin position="870"/>
        <end position="966"/>
    </location>
</feature>
<feature type="compositionally biased region" description="Low complexity" evidence="2">
    <location>
        <begin position="389"/>
        <end position="402"/>
    </location>
</feature>
<feature type="coiled-coil region" evidence="1">
    <location>
        <begin position="515"/>
        <end position="542"/>
    </location>
</feature>
<feature type="region of interest" description="Disordered" evidence="2">
    <location>
        <begin position="1073"/>
        <end position="1113"/>
    </location>
</feature>
<name>A0ABD0WM93_UMBPY</name>
<evidence type="ECO:0000256" key="2">
    <source>
        <dbReference type="SAM" id="MobiDB-lite"/>
    </source>
</evidence>
<feature type="compositionally biased region" description="Polar residues" evidence="2">
    <location>
        <begin position="1167"/>
        <end position="1180"/>
    </location>
</feature>
<evidence type="ECO:0000313" key="4">
    <source>
        <dbReference type="EMBL" id="KAL0965382.1"/>
    </source>
</evidence>